<proteinExistence type="predicted"/>
<reference evidence="1" key="1">
    <citation type="journal article" date="2014" name="Front. Microbiol.">
        <title>High frequency of phylogenetically diverse reductive dehalogenase-homologous genes in deep subseafloor sedimentary metagenomes.</title>
        <authorList>
            <person name="Kawai M."/>
            <person name="Futagami T."/>
            <person name="Toyoda A."/>
            <person name="Takaki Y."/>
            <person name="Nishi S."/>
            <person name="Hori S."/>
            <person name="Arai W."/>
            <person name="Tsubouchi T."/>
            <person name="Morono Y."/>
            <person name="Uchiyama I."/>
            <person name="Ito T."/>
            <person name="Fujiyama A."/>
            <person name="Inagaki F."/>
            <person name="Takami H."/>
        </authorList>
    </citation>
    <scope>NUCLEOTIDE SEQUENCE</scope>
    <source>
        <strain evidence="1">Expedition CK06-06</strain>
    </source>
</reference>
<comment type="caution">
    <text evidence="1">The sequence shown here is derived from an EMBL/GenBank/DDBJ whole genome shotgun (WGS) entry which is preliminary data.</text>
</comment>
<accession>X1LAI5</accession>
<sequence>CLRAVIDKESNNVSLFDVLEEVRITTSESNIEEPMIPFPVKIAWVTTWQREPIEYPGHSRGKDTILSPTGKIVVENEYPIDLSKHKRLRTKRNVANFPVSESGMYSFRTQIWNEEKNAWEGVSDIPVDISVETKRRNRKT</sequence>
<organism evidence="1">
    <name type="scientific">marine sediment metagenome</name>
    <dbReference type="NCBI Taxonomy" id="412755"/>
    <lineage>
        <taxon>unclassified sequences</taxon>
        <taxon>metagenomes</taxon>
        <taxon>ecological metagenomes</taxon>
    </lineage>
</organism>
<gene>
    <name evidence="1" type="ORF">S06H3_18614</name>
</gene>
<feature type="non-terminal residue" evidence="1">
    <location>
        <position position="1"/>
    </location>
</feature>
<dbReference type="AlphaFoldDB" id="X1LAI5"/>
<dbReference type="EMBL" id="BARV01009437">
    <property type="protein sequence ID" value="GAI16083.1"/>
    <property type="molecule type" value="Genomic_DNA"/>
</dbReference>
<evidence type="ECO:0000313" key="1">
    <source>
        <dbReference type="EMBL" id="GAI16083.1"/>
    </source>
</evidence>
<protein>
    <submittedName>
        <fullName evidence="1">Uncharacterized protein</fullName>
    </submittedName>
</protein>
<name>X1LAI5_9ZZZZ</name>